<protein>
    <recommendedName>
        <fullName evidence="3">TIGR03016 family PEP-CTERM system-associated outer membrane protein</fullName>
    </recommendedName>
</protein>
<dbReference type="Proteomes" id="UP000632828">
    <property type="component" value="Unassembled WGS sequence"/>
</dbReference>
<organism evidence="1 2">
    <name type="scientific">Pelovirga terrestris</name>
    <dbReference type="NCBI Taxonomy" id="2771352"/>
    <lineage>
        <taxon>Bacteria</taxon>
        <taxon>Pseudomonadati</taxon>
        <taxon>Thermodesulfobacteriota</taxon>
        <taxon>Desulfuromonadia</taxon>
        <taxon>Geobacterales</taxon>
        <taxon>Geobacteraceae</taxon>
        <taxon>Pelovirga</taxon>
    </lineage>
</organism>
<keyword evidence="2" id="KW-1185">Reference proteome</keyword>
<gene>
    <name evidence="1" type="ORF">ICT70_10480</name>
</gene>
<dbReference type="AlphaFoldDB" id="A0A8J6URD0"/>
<name>A0A8J6URD0_9BACT</name>
<evidence type="ECO:0000313" key="2">
    <source>
        <dbReference type="Proteomes" id="UP000632828"/>
    </source>
</evidence>
<dbReference type="EMBL" id="JACWUN010000011">
    <property type="protein sequence ID" value="MBD1401101.1"/>
    <property type="molecule type" value="Genomic_DNA"/>
</dbReference>
<reference evidence="1" key="1">
    <citation type="submission" date="2020-09" db="EMBL/GenBank/DDBJ databases">
        <title>Pelobacter alkaliphilus sp. nov., a novel anaerobic arsenate-reducing bacterium from terrestrial mud volcano.</title>
        <authorList>
            <person name="Khomyakova M.A."/>
            <person name="Merkel A.Y."/>
            <person name="Slobodkin A.I."/>
        </authorList>
    </citation>
    <scope>NUCLEOTIDE SEQUENCE</scope>
    <source>
        <strain evidence="1">M08fum</strain>
    </source>
</reference>
<comment type="caution">
    <text evidence="1">The sequence shown here is derived from an EMBL/GenBank/DDBJ whole genome shotgun (WGS) entry which is preliminary data.</text>
</comment>
<evidence type="ECO:0000313" key="1">
    <source>
        <dbReference type="EMBL" id="MBD1401101.1"/>
    </source>
</evidence>
<proteinExistence type="predicted"/>
<dbReference type="RefSeq" id="WP_191156331.1">
    <property type="nucleotide sequence ID" value="NZ_JACWUN010000011.1"/>
</dbReference>
<sequence>MHRVVFFLLVLLCAVPVPVTALDFNAYWLYRTSGGEERDTSDEFQQRYTLGVGPQLSWQPTHALSATATIGYTRTQRDNGDDKVKVEEITPSVNFGIINDLFAAQLAGSATHYRTKPKDSDIHLGTSRSWDATLSSRWQQAWWPNLRFNYGERDSGKADPKIMKPDDVYKDIRDGDLRLLPIESNYHSEQVQRFASADLDWDLRLLQLDYRYNTSWDEDISEGTDSERRNHFVRAATGGRFWDNRISYTFSHQFEDDRTQVKDRPGVGGVFDFIVPATVTTKVTSIVEDPTDPLYNQPADGFSPPLEVLPSEYLQIQIDADAGRQVDHLRLVFDDLTTAALLEWNIYRRDFISGDWSPVATALQGVLIDGYLELSTGVAGASFLLMARNTPLAPVRLSAVGAYVRRDTDDTDQRHLTNAGLQVRLTNSLQLAVNSTLERLRRDSGSDDDRSTLSARLRWTPRPWITPSLSYSESRSDTEDQDGDEVDQLSRSYSFNLATVPLPTMNLGFGVTRNDRYRNGDKTGAGWIYSISTTARLYPDLNTALFLSWRENDNWTRTNEGVSRTSDQSFSGRFNLNARLDRNLSADLTTSYRSSERESGSTEVADATLSVQYRPSSLLALRAFYTAYLLDSEQEDVVGGSANLALLRTDKARLNFSYNVTYAETLTNRFSLNGSWDISRALALQSRGGYTLAQTDFYDVQVSLNLRL</sequence>
<accession>A0A8J6URD0</accession>
<evidence type="ECO:0008006" key="3">
    <source>
        <dbReference type="Google" id="ProtNLM"/>
    </source>
</evidence>